<dbReference type="SUPFAM" id="SSF53474">
    <property type="entry name" value="alpha/beta-Hydrolases"/>
    <property type="match status" value="1"/>
</dbReference>
<dbReference type="InterPro" id="IPR029058">
    <property type="entry name" value="AB_hydrolase_fold"/>
</dbReference>
<dbReference type="PANTHER" id="PTHR40841:SF2">
    <property type="entry name" value="SIDEROPHORE-DEGRADING ESTERASE (EUROFUNG)"/>
    <property type="match status" value="1"/>
</dbReference>
<evidence type="ECO:0000313" key="4">
    <source>
        <dbReference type="EMBL" id="TRD10118.1"/>
    </source>
</evidence>
<reference evidence="4 5" key="1">
    <citation type="submission" date="2019-06" db="EMBL/GenBank/DDBJ databases">
        <title>Erythrobacter insulae sp. nov., isolated from a tidal flat.</title>
        <authorList>
            <person name="Yoon J.-H."/>
        </authorList>
    </citation>
    <scope>NUCLEOTIDE SEQUENCE [LARGE SCALE GENOMIC DNA]</scope>
    <source>
        <strain evidence="4 5">JBTF-M21</strain>
    </source>
</reference>
<dbReference type="OrthoDB" id="5523653at2"/>
<dbReference type="Pfam" id="PF00756">
    <property type="entry name" value="Esterase"/>
    <property type="match status" value="1"/>
</dbReference>
<sequence>MIAAIFASIFAILAPAQAAPESTPLIIGETITLTALDEKRQINVILPADYHTATDKAWPVIYMLDGGMNQDLMLVTGLNSWNGLWERSQQAIIVGVQTKDRQRELLIPTSDPAEREQYPSAGESEAFRLWLSSTLQPLIQQKYRTNGTDILVGESAAGHFVVETWMNASSLFDGYGAISPSMQWSDQQLARQIDGNVNGLPPLFVSLADEGGATEEGVMTLIEAMDGNQDFCFSDRRNDLVHANSLHGLLPEALQYLLPTNVEWLSEYGLGLRCERSGQSSDQ</sequence>
<dbReference type="GO" id="GO:0016788">
    <property type="term" value="F:hydrolase activity, acting on ester bonds"/>
    <property type="evidence" value="ECO:0007669"/>
    <property type="project" value="TreeGrafter"/>
</dbReference>
<dbReference type="EMBL" id="VHJK01000002">
    <property type="protein sequence ID" value="TRD10118.1"/>
    <property type="molecule type" value="Genomic_DNA"/>
</dbReference>
<evidence type="ECO:0000256" key="2">
    <source>
        <dbReference type="ARBA" id="ARBA00022801"/>
    </source>
</evidence>
<protein>
    <submittedName>
        <fullName evidence="4">Alpha/beta hydrolase</fullName>
    </submittedName>
</protein>
<keyword evidence="5" id="KW-1185">Reference proteome</keyword>
<comment type="caution">
    <text evidence="4">The sequence shown here is derived from an EMBL/GenBank/DDBJ whole genome shotgun (WGS) entry which is preliminary data.</text>
</comment>
<dbReference type="InterPro" id="IPR000801">
    <property type="entry name" value="Esterase-like"/>
</dbReference>
<gene>
    <name evidence="4" type="ORF">FGU71_13750</name>
</gene>
<feature type="signal peptide" evidence="3">
    <location>
        <begin position="1"/>
        <end position="18"/>
    </location>
</feature>
<evidence type="ECO:0000256" key="3">
    <source>
        <dbReference type="SAM" id="SignalP"/>
    </source>
</evidence>
<dbReference type="Gene3D" id="3.40.50.1820">
    <property type="entry name" value="alpha/beta hydrolase"/>
    <property type="match status" value="1"/>
</dbReference>
<name>A0A547P7M2_9SPHN</name>
<keyword evidence="3" id="KW-0732">Signal</keyword>
<feature type="chain" id="PRO_5021864395" evidence="3">
    <location>
        <begin position="19"/>
        <end position="283"/>
    </location>
</feature>
<dbReference type="InterPro" id="IPR052558">
    <property type="entry name" value="Siderophore_Hydrolase_D"/>
</dbReference>
<dbReference type="PANTHER" id="PTHR40841">
    <property type="entry name" value="SIDEROPHORE TRIACETYLFUSARININE C ESTERASE"/>
    <property type="match status" value="1"/>
</dbReference>
<evidence type="ECO:0000256" key="1">
    <source>
        <dbReference type="ARBA" id="ARBA00005622"/>
    </source>
</evidence>
<accession>A0A547P7M2</accession>
<evidence type="ECO:0000313" key="5">
    <source>
        <dbReference type="Proteomes" id="UP000316343"/>
    </source>
</evidence>
<dbReference type="AlphaFoldDB" id="A0A547P7M2"/>
<proteinExistence type="inferred from homology"/>
<comment type="similarity">
    <text evidence="1">Belongs to the esterase D family.</text>
</comment>
<dbReference type="Proteomes" id="UP000316343">
    <property type="component" value="Unassembled WGS sequence"/>
</dbReference>
<keyword evidence="2 4" id="KW-0378">Hydrolase</keyword>
<organism evidence="4 5">
    <name type="scientific">Erythrobacter insulae</name>
    <dbReference type="NCBI Taxonomy" id="2584124"/>
    <lineage>
        <taxon>Bacteria</taxon>
        <taxon>Pseudomonadati</taxon>
        <taxon>Pseudomonadota</taxon>
        <taxon>Alphaproteobacteria</taxon>
        <taxon>Sphingomonadales</taxon>
        <taxon>Erythrobacteraceae</taxon>
        <taxon>Erythrobacter/Porphyrobacter group</taxon>
        <taxon>Erythrobacter</taxon>
    </lineage>
</organism>